<reference evidence="8 9" key="1">
    <citation type="submission" date="2023-11" db="EMBL/GenBank/DDBJ databases">
        <authorList>
            <person name="Okamura Y."/>
        </authorList>
    </citation>
    <scope>NUCLEOTIDE SEQUENCE [LARGE SCALE GENOMIC DNA]</scope>
</reference>
<comment type="similarity">
    <text evidence="1 6">Belongs to the type-B carboxylesterase/lipase family.</text>
</comment>
<accession>A0AAV1K1T6</accession>
<protein>
    <recommendedName>
        <fullName evidence="6">Carboxylic ester hydrolase</fullName>
        <ecNumber evidence="6">3.1.1.-</ecNumber>
    </recommendedName>
</protein>
<evidence type="ECO:0000256" key="4">
    <source>
        <dbReference type="ARBA" id="ARBA00023157"/>
    </source>
</evidence>
<dbReference type="PANTHER" id="PTHR43142:SF1">
    <property type="entry name" value="CARBOXYLIC ESTER HYDROLASE"/>
    <property type="match status" value="1"/>
</dbReference>
<sequence>MVEVVTNYGMLEGEKLKTITDDSYYYSFKGVPYAAPPIGKLRFMEPQPLSPWQGVKKAIQHGPVCPQHDIFTGEKNLGSEDCLYLNVYTPDIEPTAPLPVMVFIHGGGLKSGSGNDDFFGPDFLVNHGVVLVTINYRLEVFGFLCLDTKEVPGNAGFKDQVAALKWVKQNISNFGGDHNNVTVFGESAGGLSTTLHVLSPLSKGLFQRAIVMSGSPFCDWAQSFEPRRRAFVLGKQLGLETDDPNELVEFLQSVPVEKLIDVNPCILSCEPGKTFIKMFHFTTVIEKNLGHAAFLPDEPENILKSGNINEVDVIIGYTSEELIIGLLDKDLPSKYRNSDEMLVPKRILYNATASKILQASDLIKKHYLKSKESTARTRELVRFWSQVVMIYPIQKLLTLLAETGKCKTFFYKFSCVTDRNVYGALGKEYGIQGASHLDDLLYIFQANCLNVPVNKESQSYKMITQFCSLFTNFAKYGHPTPSSWGSTTWPEYDTKSKAYLDIDEKLTVGNNLDEDVIRFWKRIYEFVGVPY</sequence>
<dbReference type="SUPFAM" id="SSF53474">
    <property type="entry name" value="alpha/beta-Hydrolases"/>
    <property type="match status" value="1"/>
</dbReference>
<organism evidence="8 9">
    <name type="scientific">Leptosia nina</name>
    <dbReference type="NCBI Taxonomy" id="320188"/>
    <lineage>
        <taxon>Eukaryota</taxon>
        <taxon>Metazoa</taxon>
        <taxon>Ecdysozoa</taxon>
        <taxon>Arthropoda</taxon>
        <taxon>Hexapoda</taxon>
        <taxon>Insecta</taxon>
        <taxon>Pterygota</taxon>
        <taxon>Neoptera</taxon>
        <taxon>Endopterygota</taxon>
        <taxon>Lepidoptera</taxon>
        <taxon>Glossata</taxon>
        <taxon>Ditrysia</taxon>
        <taxon>Papilionoidea</taxon>
        <taxon>Pieridae</taxon>
        <taxon>Pierinae</taxon>
        <taxon>Leptosia</taxon>
    </lineage>
</organism>
<evidence type="ECO:0000313" key="8">
    <source>
        <dbReference type="EMBL" id="CAK1555094.1"/>
    </source>
</evidence>
<dbReference type="PROSITE" id="PS00941">
    <property type="entry name" value="CARBOXYLESTERASE_B_2"/>
    <property type="match status" value="1"/>
</dbReference>
<name>A0AAV1K1T6_9NEOP</name>
<evidence type="ECO:0000256" key="3">
    <source>
        <dbReference type="ARBA" id="ARBA00022801"/>
    </source>
</evidence>
<evidence type="ECO:0000256" key="5">
    <source>
        <dbReference type="ARBA" id="ARBA00023180"/>
    </source>
</evidence>
<dbReference type="PANTHER" id="PTHR43142">
    <property type="entry name" value="CARBOXYLIC ESTER HYDROLASE"/>
    <property type="match status" value="1"/>
</dbReference>
<dbReference type="AlphaFoldDB" id="A0AAV1K1T6"/>
<keyword evidence="5" id="KW-0325">Glycoprotein</keyword>
<evidence type="ECO:0000259" key="7">
    <source>
        <dbReference type="Pfam" id="PF00135"/>
    </source>
</evidence>
<dbReference type="GO" id="GO:0052689">
    <property type="term" value="F:carboxylic ester hydrolase activity"/>
    <property type="evidence" value="ECO:0007669"/>
    <property type="project" value="UniProtKB-KW"/>
</dbReference>
<evidence type="ECO:0000256" key="2">
    <source>
        <dbReference type="ARBA" id="ARBA00022487"/>
    </source>
</evidence>
<proteinExistence type="inferred from homology"/>
<dbReference type="InterPro" id="IPR019826">
    <property type="entry name" value="Carboxylesterase_B_AS"/>
</dbReference>
<keyword evidence="2" id="KW-0719">Serine esterase</keyword>
<dbReference type="InterPro" id="IPR002018">
    <property type="entry name" value="CarbesteraseB"/>
</dbReference>
<keyword evidence="3 6" id="KW-0378">Hydrolase</keyword>
<comment type="caution">
    <text evidence="8">The sequence shown here is derived from an EMBL/GenBank/DDBJ whole genome shotgun (WGS) entry which is preliminary data.</text>
</comment>
<evidence type="ECO:0000256" key="1">
    <source>
        <dbReference type="ARBA" id="ARBA00005964"/>
    </source>
</evidence>
<evidence type="ECO:0000256" key="6">
    <source>
        <dbReference type="RuleBase" id="RU361235"/>
    </source>
</evidence>
<dbReference type="EMBL" id="CAVLEF010000280">
    <property type="protein sequence ID" value="CAK1555094.1"/>
    <property type="molecule type" value="Genomic_DNA"/>
</dbReference>
<dbReference type="Pfam" id="PF00135">
    <property type="entry name" value="COesterase"/>
    <property type="match status" value="1"/>
</dbReference>
<dbReference type="PROSITE" id="PS00122">
    <property type="entry name" value="CARBOXYLESTERASE_B_1"/>
    <property type="match status" value="1"/>
</dbReference>
<dbReference type="EC" id="3.1.1.-" evidence="6"/>
<feature type="domain" description="Carboxylesterase type B" evidence="7">
    <location>
        <begin position="3"/>
        <end position="520"/>
    </location>
</feature>
<dbReference type="InterPro" id="IPR019819">
    <property type="entry name" value="Carboxylesterase_B_CS"/>
</dbReference>
<dbReference type="Proteomes" id="UP001497472">
    <property type="component" value="Unassembled WGS sequence"/>
</dbReference>
<dbReference type="Gene3D" id="3.40.50.1820">
    <property type="entry name" value="alpha/beta hydrolase"/>
    <property type="match status" value="1"/>
</dbReference>
<evidence type="ECO:0000313" key="9">
    <source>
        <dbReference type="Proteomes" id="UP001497472"/>
    </source>
</evidence>
<keyword evidence="4" id="KW-1015">Disulfide bond</keyword>
<keyword evidence="9" id="KW-1185">Reference proteome</keyword>
<dbReference type="InterPro" id="IPR029058">
    <property type="entry name" value="AB_hydrolase_fold"/>
</dbReference>
<gene>
    <name evidence="8" type="ORF">LNINA_LOCUS13932</name>
</gene>